<accession>A0A8H0D2P1</accession>
<name>A0A8H0D2P1_9BACE</name>
<dbReference type="GeneID" id="93046890"/>
<comment type="caution">
    <text evidence="1">The sequence shown here is derived from an EMBL/GenBank/DDBJ whole genome shotgun (WGS) entry which is preliminary data.</text>
</comment>
<proteinExistence type="predicted"/>
<protein>
    <submittedName>
        <fullName evidence="1">Conjugative transposon protein TraN</fullName>
    </submittedName>
</protein>
<organism evidence="1 2">
    <name type="scientific">Bacteroides acidifaciens</name>
    <dbReference type="NCBI Taxonomy" id="85831"/>
    <lineage>
        <taxon>Bacteria</taxon>
        <taxon>Pseudomonadati</taxon>
        <taxon>Bacteroidota</taxon>
        <taxon>Bacteroidia</taxon>
        <taxon>Bacteroidales</taxon>
        <taxon>Bacteroidaceae</taxon>
        <taxon>Bacteroides</taxon>
    </lineage>
</organism>
<evidence type="ECO:0000313" key="1">
    <source>
        <dbReference type="EMBL" id="TFU47936.1"/>
    </source>
</evidence>
<dbReference type="Proteomes" id="UP000298073">
    <property type="component" value="Unassembled WGS sequence"/>
</dbReference>
<dbReference type="InterPro" id="IPR022298">
    <property type="entry name" value="Conjug_transposon_TraN"/>
</dbReference>
<gene>
    <name evidence="1" type="primary">traN</name>
    <name evidence="1" type="ORF">E4T97_13935</name>
</gene>
<dbReference type="AlphaFoldDB" id="A0A8H0D2P1"/>
<dbReference type="Pfam" id="PF13595">
    <property type="entry name" value="DUF4138"/>
    <property type="match status" value="1"/>
</dbReference>
<dbReference type="RefSeq" id="WP_024987476.1">
    <property type="nucleotide sequence ID" value="NZ_BLLS01000079.1"/>
</dbReference>
<dbReference type="NCBIfam" id="TIGR03780">
    <property type="entry name" value="Bac_Flav_CT_N"/>
    <property type="match status" value="1"/>
</dbReference>
<dbReference type="EMBL" id="SPPV01000031">
    <property type="protein sequence ID" value="TFU47936.1"/>
    <property type="molecule type" value="Genomic_DNA"/>
</dbReference>
<reference evidence="1 2" key="1">
    <citation type="submission" date="2019-03" db="EMBL/GenBank/DDBJ databases">
        <title>Diversity of the mouse oral microbiome.</title>
        <authorList>
            <person name="Joseph S."/>
            <person name="Aduse-Opoku J."/>
            <person name="Curtis M."/>
            <person name="Wade W."/>
            <person name="Hashim A."/>
        </authorList>
    </citation>
    <scope>NUCLEOTIDE SEQUENCE [LARGE SCALE GENOMIC DNA]</scope>
    <source>
        <strain evidence="1 2">P2318</strain>
    </source>
</reference>
<evidence type="ECO:0000313" key="2">
    <source>
        <dbReference type="Proteomes" id="UP000298073"/>
    </source>
</evidence>
<sequence>MNLKRTITGFFLTVGLLSGHEVLAQRTYEEMEQLTVNEQVTTVITASEPIRFVDISTEKVAGDQPIDNIIRLKPKEGGHEDGEVLAIVTIVTERYRTQYALLYTTRVREAVTDKEIELRERDAYNNPAVSMSTAEMIRFARRIWNSPAKIRNVATKAHRMTMRLNNIYAVGDYFFIDFSVDNKTNIRFDIDEIRVKLADKKLSKATNAQVVELTPTLVLEGGKVFRHGYRNVIVVKKMTFPNDKILTVEMTEKQISGRNICLNIDYEDVLAADSFNITLLEEE</sequence>